<dbReference type="eggNOG" id="COG3637">
    <property type="taxonomic scope" value="Bacteria"/>
</dbReference>
<accession>D5EPX0</accession>
<dbReference type="EMBL" id="CP001998">
    <property type="protein sequence ID" value="ADE55703.1"/>
    <property type="molecule type" value="Genomic_DNA"/>
</dbReference>
<reference evidence="2 3" key="1">
    <citation type="journal article" date="2010" name="Stand. Genomic Sci.">
        <title>Complete genome sequence of Coraliomargarita akajimensis type strain (04OKA010-24).</title>
        <authorList>
            <person name="Mavromatis K."/>
            <person name="Abt B."/>
            <person name="Brambilla E."/>
            <person name="Lapidus A."/>
            <person name="Copeland A."/>
            <person name="Deshpande S."/>
            <person name="Nolan M."/>
            <person name="Lucas S."/>
            <person name="Tice H."/>
            <person name="Cheng J.F."/>
            <person name="Han C."/>
            <person name="Detter J.C."/>
            <person name="Woyke T."/>
            <person name="Goodwin L."/>
            <person name="Pitluck S."/>
            <person name="Held B."/>
            <person name="Brettin T."/>
            <person name="Tapia R."/>
            <person name="Ivanova N."/>
            <person name="Mikhailova N."/>
            <person name="Pati A."/>
            <person name="Liolios K."/>
            <person name="Chen A."/>
            <person name="Palaniappan K."/>
            <person name="Land M."/>
            <person name="Hauser L."/>
            <person name="Chang Y.J."/>
            <person name="Jeffries C.D."/>
            <person name="Rohde M."/>
            <person name="Goker M."/>
            <person name="Bristow J."/>
            <person name="Eisen J.A."/>
            <person name="Markowitz V."/>
            <person name="Hugenholtz P."/>
            <person name="Klenk H.P."/>
            <person name="Kyrpides N.C."/>
        </authorList>
    </citation>
    <scope>NUCLEOTIDE SEQUENCE [LARGE SCALE GENOMIC DNA]</scope>
    <source>
        <strain evidence="3">DSM 45221 / IAM 15411 / JCM 23193 / KCTC 12865</strain>
    </source>
</reference>
<evidence type="ECO:0000256" key="1">
    <source>
        <dbReference type="SAM" id="SignalP"/>
    </source>
</evidence>
<dbReference type="Proteomes" id="UP000000925">
    <property type="component" value="Chromosome"/>
</dbReference>
<evidence type="ECO:0000313" key="2">
    <source>
        <dbReference type="EMBL" id="ADE55703.1"/>
    </source>
</evidence>
<evidence type="ECO:0008006" key="4">
    <source>
        <dbReference type="Google" id="ProtNLM"/>
    </source>
</evidence>
<keyword evidence="3" id="KW-1185">Reference proteome</keyword>
<dbReference type="STRING" id="583355.Caka_2688"/>
<feature type="signal peptide" evidence="1">
    <location>
        <begin position="1"/>
        <end position="20"/>
    </location>
</feature>
<feature type="chain" id="PRO_5003071685" description="Neuromedin U" evidence="1">
    <location>
        <begin position="21"/>
        <end position="298"/>
    </location>
</feature>
<dbReference type="OrthoDB" id="9809066at2"/>
<gene>
    <name evidence="2" type="ordered locus">Caka_2688</name>
</gene>
<protein>
    <recommendedName>
        <fullName evidence="4">Neuromedin U</fullName>
    </recommendedName>
</protein>
<dbReference type="HOGENOM" id="CLU_072059_1_0_0"/>
<dbReference type="KEGG" id="caa:Caka_2688"/>
<dbReference type="RefSeq" id="WP_013044425.1">
    <property type="nucleotide sequence ID" value="NC_014008.1"/>
</dbReference>
<organism evidence="2 3">
    <name type="scientific">Coraliomargarita akajimensis (strain DSM 45221 / IAM 15411 / JCM 23193 / KCTC 12865 / 04OKA010-24)</name>
    <dbReference type="NCBI Taxonomy" id="583355"/>
    <lineage>
        <taxon>Bacteria</taxon>
        <taxon>Pseudomonadati</taxon>
        <taxon>Verrucomicrobiota</taxon>
        <taxon>Opitutia</taxon>
        <taxon>Puniceicoccales</taxon>
        <taxon>Coraliomargaritaceae</taxon>
        <taxon>Coraliomargarita</taxon>
    </lineage>
</organism>
<keyword evidence="1" id="KW-0732">Signal</keyword>
<dbReference type="AlphaFoldDB" id="D5EPX0"/>
<sequence length="298" mass="32745">MNLVCRKSLLILLTAAKLSAQDTPLSDHDDFIETELAIDTEEMTLEEVSQQLENPLTSLWSLTFQNNLTLNTGEAVKGTQTSNTFLFQPALPIPVRDDMVFIARPVFPIVYGPELDPLVPSGVAETQTGFGDIQMLALLGPSRTEGAVWGLGLTTKFPTASDDALGQGKYQAGPAGMYFYLGEDWTLGLLAQHWNSFAGDGDREPTAQTDIQYVARYKLPGAMSIGMGPSIKINWQADSNDRLTLPIGLGITKTVRWGKTPIKLRIEPQYSIIKPDSYGETWNIRIQIAPVLKSPFAR</sequence>
<name>D5EPX0_CORAD</name>
<proteinExistence type="predicted"/>
<evidence type="ECO:0000313" key="3">
    <source>
        <dbReference type="Proteomes" id="UP000000925"/>
    </source>
</evidence>